<keyword evidence="2" id="KW-1185">Reference proteome</keyword>
<dbReference type="EMBL" id="JAAAIM010000146">
    <property type="protein sequence ID" value="KAG0293698.1"/>
    <property type="molecule type" value="Genomic_DNA"/>
</dbReference>
<sequence>MTHTSAMAMGINLARVGLTLSNWVSPKTAYWFRIRLQLDLLYVLEQVLMSLGLHYSGSLSQPVSEWVLQHKLQDAWLTTALLIWVSLLTHPYQPSNLIKKPLGEIPSTISSESAASVYSALTYAWVNPLVYLGYRKVMQDSDLPNLEVQDVSSTTSNQFSLTREMSFKWSLFAVLKRAMFIQFLWNISHNVLIIATPLCSRNIIACIECKDCGPLTASNYLWVIA</sequence>
<organism evidence="1 2">
    <name type="scientific">Linnemannia gamsii</name>
    <dbReference type="NCBI Taxonomy" id="64522"/>
    <lineage>
        <taxon>Eukaryota</taxon>
        <taxon>Fungi</taxon>
        <taxon>Fungi incertae sedis</taxon>
        <taxon>Mucoromycota</taxon>
        <taxon>Mortierellomycotina</taxon>
        <taxon>Mortierellomycetes</taxon>
        <taxon>Mortierellales</taxon>
        <taxon>Mortierellaceae</taxon>
        <taxon>Linnemannia</taxon>
    </lineage>
</organism>
<reference evidence="1 2" key="1">
    <citation type="journal article" date="2020" name="Fungal Divers.">
        <title>Resolving the Mortierellaceae phylogeny through synthesis of multi-gene phylogenetics and phylogenomics.</title>
        <authorList>
            <person name="Vandepol N."/>
            <person name="Liber J."/>
            <person name="Desiro A."/>
            <person name="Na H."/>
            <person name="Kennedy M."/>
            <person name="Barry K."/>
            <person name="Grigoriev I.V."/>
            <person name="Miller A.N."/>
            <person name="O'Donnell K."/>
            <person name="Stajich J.E."/>
            <person name="Bonito G."/>
        </authorList>
    </citation>
    <scope>NUCLEOTIDE SEQUENCE [LARGE SCALE GENOMIC DNA]</scope>
    <source>
        <strain evidence="1 2">AD045</strain>
    </source>
</reference>
<comment type="caution">
    <text evidence="1">The sequence shown here is derived from an EMBL/GenBank/DDBJ whole genome shotgun (WGS) entry which is preliminary data.</text>
</comment>
<name>A0ABQ7KAW5_9FUNG</name>
<protein>
    <submittedName>
        <fullName evidence="1">Uncharacterized protein</fullName>
    </submittedName>
</protein>
<gene>
    <name evidence="1" type="ORF">BGZ96_002418</name>
</gene>
<evidence type="ECO:0000313" key="2">
    <source>
        <dbReference type="Proteomes" id="UP001194696"/>
    </source>
</evidence>
<dbReference type="Proteomes" id="UP001194696">
    <property type="component" value="Unassembled WGS sequence"/>
</dbReference>
<proteinExistence type="predicted"/>
<evidence type="ECO:0000313" key="1">
    <source>
        <dbReference type="EMBL" id="KAG0293698.1"/>
    </source>
</evidence>
<accession>A0ABQ7KAW5</accession>